<evidence type="ECO:0000313" key="3">
    <source>
        <dbReference type="Proteomes" id="UP000324800"/>
    </source>
</evidence>
<accession>A0A5J4TET5</accession>
<evidence type="ECO:0000259" key="1">
    <source>
        <dbReference type="Pfam" id="PF01852"/>
    </source>
</evidence>
<organism evidence="2 3">
    <name type="scientific">Streblomastix strix</name>
    <dbReference type="NCBI Taxonomy" id="222440"/>
    <lineage>
        <taxon>Eukaryota</taxon>
        <taxon>Metamonada</taxon>
        <taxon>Preaxostyla</taxon>
        <taxon>Oxymonadida</taxon>
        <taxon>Streblomastigidae</taxon>
        <taxon>Streblomastix</taxon>
    </lineage>
</organism>
<dbReference type="AlphaFoldDB" id="A0A5J4TET5"/>
<gene>
    <name evidence="2" type="ORF">EZS28_048181</name>
</gene>
<dbReference type="Proteomes" id="UP000324800">
    <property type="component" value="Unassembled WGS sequence"/>
</dbReference>
<dbReference type="SUPFAM" id="SSF55961">
    <property type="entry name" value="Bet v1-like"/>
    <property type="match status" value="1"/>
</dbReference>
<dbReference type="OrthoDB" id="5403181at2759"/>
<dbReference type="Pfam" id="PF01852">
    <property type="entry name" value="START"/>
    <property type="match status" value="1"/>
</dbReference>
<evidence type="ECO:0000313" key="2">
    <source>
        <dbReference type="EMBL" id="KAA6356293.1"/>
    </source>
</evidence>
<proteinExistence type="predicted"/>
<name>A0A5J4TET5_9EUKA</name>
<feature type="domain" description="START" evidence="1">
    <location>
        <begin position="19"/>
        <end position="137"/>
    </location>
</feature>
<comment type="caution">
    <text evidence="2">The sequence shown here is derived from an EMBL/GenBank/DDBJ whole genome shotgun (WGS) entry which is preliminary data.</text>
</comment>
<dbReference type="Gene3D" id="3.30.530.20">
    <property type="match status" value="1"/>
</dbReference>
<reference evidence="2 3" key="1">
    <citation type="submission" date="2019-03" db="EMBL/GenBank/DDBJ databases">
        <title>Single cell metagenomics reveals metabolic interactions within the superorganism composed of flagellate Streblomastix strix and complex community of Bacteroidetes bacteria on its surface.</title>
        <authorList>
            <person name="Treitli S.C."/>
            <person name="Kolisko M."/>
            <person name="Husnik F."/>
            <person name="Keeling P."/>
            <person name="Hampl V."/>
        </authorList>
    </citation>
    <scope>NUCLEOTIDE SEQUENCE [LARGE SCALE GENOMIC DNA]</scope>
    <source>
        <strain evidence="2">ST1C</strain>
    </source>
</reference>
<dbReference type="InterPro" id="IPR023393">
    <property type="entry name" value="START-like_dom_sf"/>
</dbReference>
<dbReference type="GO" id="GO:0008289">
    <property type="term" value="F:lipid binding"/>
    <property type="evidence" value="ECO:0007669"/>
    <property type="project" value="InterPro"/>
</dbReference>
<sequence length="148" mass="16783">MLGQLAAEDEEVIASFVQELEAAESGQPGWVFVATLNDVDIFHRAYDKHIGLRAEGFIPEINIGMFNAFLKQPVNRPTFDKYCIDGSVSERQSPDCDLVILKFKCWPAAPRDVLLKRVYKSIEDKTFLIASTSITNFSFEQFLLQFLT</sequence>
<dbReference type="InterPro" id="IPR002913">
    <property type="entry name" value="START_lipid-bd_dom"/>
</dbReference>
<protein>
    <recommendedName>
        <fullName evidence="1">START domain-containing protein</fullName>
    </recommendedName>
</protein>
<dbReference type="EMBL" id="SNRW01033230">
    <property type="protein sequence ID" value="KAA6356293.1"/>
    <property type="molecule type" value="Genomic_DNA"/>
</dbReference>